<sequence>MKKHLIFLVLLTSLVTNTSAQSTNDFTSFMFRNFKAPEELRDQCDWIYAIVKVNLDKQNKITSYECVHDYNNSYVPGFTFNKSLNFLVGYQVPGLAKNYKTLLFYFSIAHSETCTVKPSDSVPSPDDVVSILSTYITAAKQKDPEIGIYDKPITIFPFHQHK</sequence>
<reference evidence="2 3" key="1">
    <citation type="submission" date="2023-02" db="EMBL/GenBank/DDBJ databases">
        <title>Genome sequence of Mucilaginibacter jinjuensis strain KACC 16571.</title>
        <authorList>
            <person name="Kim S."/>
            <person name="Heo J."/>
            <person name="Kwon S.-W."/>
        </authorList>
    </citation>
    <scope>NUCLEOTIDE SEQUENCE [LARGE SCALE GENOMIC DNA]</scope>
    <source>
        <strain evidence="2 3">KACC 16571</strain>
    </source>
</reference>
<feature type="chain" id="PRO_5046133568" evidence="1">
    <location>
        <begin position="21"/>
        <end position="162"/>
    </location>
</feature>
<protein>
    <submittedName>
        <fullName evidence="2">Uncharacterized protein</fullName>
    </submittedName>
</protein>
<keyword evidence="1" id="KW-0732">Signal</keyword>
<gene>
    <name evidence="2" type="ORF">PQO05_04565</name>
</gene>
<keyword evidence="3" id="KW-1185">Reference proteome</keyword>
<proteinExistence type="predicted"/>
<evidence type="ECO:0000313" key="3">
    <source>
        <dbReference type="Proteomes" id="UP001216139"/>
    </source>
</evidence>
<evidence type="ECO:0000256" key="1">
    <source>
        <dbReference type="SAM" id="SignalP"/>
    </source>
</evidence>
<feature type="signal peptide" evidence="1">
    <location>
        <begin position="1"/>
        <end position="20"/>
    </location>
</feature>
<name>A0ABY7TA28_9SPHI</name>
<dbReference type="EMBL" id="CP117167">
    <property type="protein sequence ID" value="WCT13202.1"/>
    <property type="molecule type" value="Genomic_DNA"/>
</dbReference>
<dbReference type="RefSeq" id="WP_273631476.1">
    <property type="nucleotide sequence ID" value="NZ_CP117167.1"/>
</dbReference>
<organism evidence="2 3">
    <name type="scientific">Mucilaginibacter jinjuensis</name>
    <dbReference type="NCBI Taxonomy" id="1176721"/>
    <lineage>
        <taxon>Bacteria</taxon>
        <taxon>Pseudomonadati</taxon>
        <taxon>Bacteroidota</taxon>
        <taxon>Sphingobacteriia</taxon>
        <taxon>Sphingobacteriales</taxon>
        <taxon>Sphingobacteriaceae</taxon>
        <taxon>Mucilaginibacter</taxon>
    </lineage>
</organism>
<dbReference type="Proteomes" id="UP001216139">
    <property type="component" value="Chromosome"/>
</dbReference>
<evidence type="ECO:0000313" key="2">
    <source>
        <dbReference type="EMBL" id="WCT13202.1"/>
    </source>
</evidence>
<accession>A0ABY7TA28</accession>